<evidence type="ECO:0000313" key="3">
    <source>
        <dbReference type="Proteomes" id="UP000336646"/>
    </source>
</evidence>
<dbReference type="AlphaFoldDB" id="A0A6C1U078"/>
<dbReference type="Proteomes" id="UP000336646">
    <property type="component" value="Unassembled WGS sequence"/>
</dbReference>
<reference evidence="2 3" key="1">
    <citation type="submission" date="2018-12" db="EMBL/GenBank/DDBJ databases">
        <title>Corynebacterium sanguinis sp. nov., a clinically-associated and environmental corynebacterium.</title>
        <authorList>
            <person name="Gonzales-Siles L."/>
            <person name="Jaen-Luchoro D."/>
            <person name="Cardew S."/>
            <person name="Inganas E."/>
            <person name="Ohlen M."/>
            <person name="Jensie-Markopolous S."/>
            <person name="Pinyeiro-Iglesias B."/>
            <person name="Molin K."/>
            <person name="Skovbjerg S."/>
            <person name="Svensson-Stadler L."/>
            <person name="Funke G."/>
            <person name="Moore E.R.B."/>
        </authorList>
    </citation>
    <scope>NUCLEOTIDE SEQUENCE [LARGE SCALE GENOMIC DNA]</scope>
    <source>
        <strain evidence="2 3">58734</strain>
    </source>
</reference>
<dbReference type="RefSeq" id="WP_144772577.1">
    <property type="nucleotide sequence ID" value="NZ_RXIR01000003.1"/>
</dbReference>
<evidence type="ECO:0000256" key="1">
    <source>
        <dbReference type="SAM" id="MobiDB-lite"/>
    </source>
</evidence>
<gene>
    <name evidence="2" type="ORF">EKI59_02545</name>
</gene>
<proteinExistence type="predicted"/>
<feature type="compositionally biased region" description="Acidic residues" evidence="1">
    <location>
        <begin position="56"/>
        <end position="67"/>
    </location>
</feature>
<protein>
    <submittedName>
        <fullName evidence="2">Uncharacterized protein</fullName>
    </submittedName>
</protein>
<feature type="region of interest" description="Disordered" evidence="1">
    <location>
        <begin position="28"/>
        <end position="67"/>
    </location>
</feature>
<dbReference type="EMBL" id="RXIR01000003">
    <property type="protein sequence ID" value="TVS29818.1"/>
    <property type="molecule type" value="Genomic_DNA"/>
</dbReference>
<comment type="caution">
    <text evidence="2">The sequence shown here is derived from an EMBL/GenBank/DDBJ whole genome shotgun (WGS) entry which is preliminary data.</text>
</comment>
<organism evidence="2 3">
    <name type="scientific">Corynebacterium sanguinis</name>
    <dbReference type="NCBI Taxonomy" id="2594913"/>
    <lineage>
        <taxon>Bacteria</taxon>
        <taxon>Bacillati</taxon>
        <taxon>Actinomycetota</taxon>
        <taxon>Actinomycetes</taxon>
        <taxon>Mycobacteriales</taxon>
        <taxon>Corynebacteriaceae</taxon>
        <taxon>Corynebacterium</taxon>
    </lineage>
</organism>
<accession>A0A6C1U078</accession>
<evidence type="ECO:0000313" key="2">
    <source>
        <dbReference type="EMBL" id="TVS29818.1"/>
    </source>
</evidence>
<name>A0A6C1U078_9CORY</name>
<dbReference type="OrthoDB" id="4428124at2"/>
<sequence>MTWLTKDLTLDLLAIGIHALIKASERIAQEPDTAQSDWPPVEKPAPDVTTAPALAEPEETETPEADDHDYLAEAKTLLQTLSRTGHREWIKDTLLPQFNVTKLTDVPADQLPALIEAAKAHQNEVA</sequence>